<evidence type="ECO:0000313" key="7">
    <source>
        <dbReference type="EMBL" id="KAG2985142.1"/>
    </source>
</evidence>
<dbReference type="GO" id="GO:0016020">
    <property type="term" value="C:membrane"/>
    <property type="evidence" value="ECO:0007669"/>
    <property type="project" value="TreeGrafter"/>
</dbReference>
<dbReference type="GO" id="GO:0043657">
    <property type="term" value="C:host cell"/>
    <property type="evidence" value="ECO:0007669"/>
    <property type="project" value="UniProtKB-SubCell"/>
</dbReference>
<dbReference type="SUPFAM" id="SSF52218">
    <property type="entry name" value="Flavoproteins"/>
    <property type="match status" value="1"/>
</dbReference>
<gene>
    <name evidence="7" type="ORF">PC118_g8494</name>
</gene>
<dbReference type="EMBL" id="RCML01000218">
    <property type="protein sequence ID" value="KAG2985142.1"/>
    <property type="molecule type" value="Genomic_DNA"/>
</dbReference>
<dbReference type="InterPro" id="IPR029039">
    <property type="entry name" value="Flavoprotein-like_sf"/>
</dbReference>
<comment type="subcellular location">
    <subcellularLocation>
        <location evidence="1">Host cell</location>
    </subcellularLocation>
    <subcellularLocation>
        <location evidence="2">Secreted</location>
    </subcellularLocation>
</comment>
<evidence type="ECO:0000259" key="6">
    <source>
        <dbReference type="Pfam" id="PF20147"/>
    </source>
</evidence>
<dbReference type="Pfam" id="PF20147">
    <property type="entry name" value="Crinkler"/>
    <property type="match status" value="1"/>
</dbReference>
<feature type="domain" description="Crinkler effector protein N-terminal" evidence="6">
    <location>
        <begin position="2"/>
        <end position="116"/>
    </location>
</feature>
<dbReference type="VEuPathDB" id="FungiDB:PC110_g15936"/>
<dbReference type="PANTHER" id="PTHR30546">
    <property type="entry name" value="FLAVODOXIN-RELATED PROTEIN WRBA-RELATED"/>
    <property type="match status" value="1"/>
</dbReference>
<reference evidence="7" key="1">
    <citation type="submission" date="2018-10" db="EMBL/GenBank/DDBJ databases">
        <title>Effector identification in a new, highly contiguous assembly of the strawberry crown rot pathogen Phytophthora cactorum.</title>
        <authorList>
            <person name="Armitage A.D."/>
            <person name="Nellist C.F."/>
            <person name="Bates H."/>
            <person name="Vickerstaff R.J."/>
            <person name="Harrison R.J."/>
        </authorList>
    </citation>
    <scope>NUCLEOTIDE SEQUENCE</scope>
    <source>
        <strain evidence="7">P415</strain>
    </source>
</reference>
<dbReference type="VEuPathDB" id="FungiDB:PC110_g15937"/>
<dbReference type="PANTHER" id="PTHR30546:SF23">
    <property type="entry name" value="FLAVOPROTEIN-LIKE PROTEIN YCP4-RELATED"/>
    <property type="match status" value="1"/>
</dbReference>
<organism evidence="7 8">
    <name type="scientific">Phytophthora cactorum</name>
    <dbReference type="NCBI Taxonomy" id="29920"/>
    <lineage>
        <taxon>Eukaryota</taxon>
        <taxon>Sar</taxon>
        <taxon>Stramenopiles</taxon>
        <taxon>Oomycota</taxon>
        <taxon>Peronosporomycetes</taxon>
        <taxon>Peronosporales</taxon>
        <taxon>Peronosporaceae</taxon>
        <taxon>Phytophthora</taxon>
    </lineage>
</organism>
<protein>
    <recommendedName>
        <fullName evidence="9">Flavoprotein-like domain</fullName>
    </recommendedName>
</protein>
<evidence type="ECO:0000259" key="5">
    <source>
        <dbReference type="Pfam" id="PF03358"/>
    </source>
</evidence>
<comment type="caution">
    <text evidence="7">The sequence shown here is derived from an EMBL/GenBank/DDBJ whole genome shotgun (WGS) entry which is preliminary data.</text>
</comment>
<dbReference type="InterPro" id="IPR005025">
    <property type="entry name" value="FMN_Rdtase-like_dom"/>
</dbReference>
<name>A0A8T1FYW6_9STRA</name>
<evidence type="ECO:0000313" key="8">
    <source>
        <dbReference type="Proteomes" id="UP000697107"/>
    </source>
</evidence>
<dbReference type="AlphaFoldDB" id="A0A8T1FYW6"/>
<dbReference type="Pfam" id="PF03358">
    <property type="entry name" value="FMN_red"/>
    <property type="match status" value="1"/>
</dbReference>
<evidence type="ECO:0008006" key="9">
    <source>
        <dbReference type="Google" id="ProtNLM"/>
    </source>
</evidence>
<evidence type="ECO:0000256" key="3">
    <source>
        <dbReference type="ARBA" id="ARBA00006961"/>
    </source>
</evidence>
<accession>A0A8T1FYW6</accession>
<dbReference type="Gene3D" id="3.40.50.360">
    <property type="match status" value="1"/>
</dbReference>
<comment type="similarity">
    <text evidence="3">Belongs to the WrbA family.</text>
</comment>
<keyword evidence="4" id="KW-0964">Secreted</keyword>
<evidence type="ECO:0000256" key="1">
    <source>
        <dbReference type="ARBA" id="ARBA00004340"/>
    </source>
</evidence>
<feature type="domain" description="NADPH-dependent FMN reductase-like" evidence="5">
    <location>
        <begin position="375"/>
        <end position="463"/>
    </location>
</feature>
<dbReference type="InterPro" id="IPR045379">
    <property type="entry name" value="Crinkler_N"/>
</dbReference>
<dbReference type="GO" id="GO:0003955">
    <property type="term" value="F:NAD(P)H dehydrogenase (quinone) activity"/>
    <property type="evidence" value="ECO:0007669"/>
    <property type="project" value="TreeGrafter"/>
</dbReference>
<proteinExistence type="inferred from homology"/>
<evidence type="ECO:0000256" key="2">
    <source>
        <dbReference type="ARBA" id="ARBA00004613"/>
    </source>
</evidence>
<dbReference type="GO" id="GO:0005576">
    <property type="term" value="C:extracellular region"/>
    <property type="evidence" value="ECO:0007669"/>
    <property type="project" value="UniProtKB-SubCell"/>
</dbReference>
<dbReference type="Proteomes" id="UP000697107">
    <property type="component" value="Unassembled WGS sequence"/>
</dbReference>
<sequence>MLTVTCVLLGFNIPPFAVDFEGDDTIGDLKALIKTQQQNTLKCDSSDLELHLAAKDGYWLADDDYLVVKLENGDINDETHELISATPVDSKTLVLNWWEDKNMPQPSSGQIHVFVKVPVRCHPQPWSISVSVYDAMDTAIARMLYRFASPSGYIGYYDPELRTADKDVILWYEGTTLNARVLFKTERIALLFGSDLHEEVATEMSPLEGLTIQTKVTEVPGEPTELHPVSQFDYAAQTIEFPNGAVSSVVNQTADEFKYQRIEDDGVFHHLELACNWCLVTRGSFQQRPYYRRFIWDRSCRLALSREMSGWYYGLSYHVPVMNIRVESISEHPVVEDRFEIKLVIRAIDVQCGKLILGRLKKGVEVSADGLEMRTVKDDHPIATLDTLKEVDGILFGFPCRFGSMPAQVKAFFDSCGSLCATGALVGKTGGLFFSTGTQGGGQETTASTAVTFLAHQGMTYIPLEYRGKGWSTWTRCTVALRALALWLRVAVLASRRSWSWPWPPRRASPSPK</sequence>
<evidence type="ECO:0000256" key="4">
    <source>
        <dbReference type="ARBA" id="ARBA00022525"/>
    </source>
</evidence>